<accession>A0A843TZ53</accession>
<evidence type="ECO:0000313" key="2">
    <source>
        <dbReference type="EMBL" id="MQL74870.1"/>
    </source>
</evidence>
<protein>
    <submittedName>
        <fullName evidence="2">Uncharacterized protein</fullName>
    </submittedName>
</protein>
<name>A0A843TZ53_COLES</name>
<proteinExistence type="predicted"/>
<comment type="caution">
    <text evidence="2">The sequence shown here is derived from an EMBL/GenBank/DDBJ whole genome shotgun (WGS) entry which is preliminary data.</text>
</comment>
<feature type="region of interest" description="Disordered" evidence="1">
    <location>
        <begin position="77"/>
        <end position="122"/>
    </location>
</feature>
<evidence type="ECO:0000313" key="3">
    <source>
        <dbReference type="Proteomes" id="UP000652761"/>
    </source>
</evidence>
<dbReference type="EMBL" id="NMUH01000225">
    <property type="protein sequence ID" value="MQL74870.1"/>
    <property type="molecule type" value="Genomic_DNA"/>
</dbReference>
<sequence>MSFCHVLGAAGLKPKAAPLSPSRPLSSLSPLSFPSRVSLMDSWWFLVLEAFVLRWCHSRSCRGRVRVVWSEEEASLPTRRPQQVRLLSSDMAHPGRRRRGDRRGETSQQRQGAPRAEETGRK</sequence>
<dbReference type="Proteomes" id="UP000652761">
    <property type="component" value="Unassembled WGS sequence"/>
</dbReference>
<reference evidence="2" key="1">
    <citation type="submission" date="2017-07" db="EMBL/GenBank/DDBJ databases">
        <title>Taro Niue Genome Assembly and Annotation.</title>
        <authorList>
            <person name="Atibalentja N."/>
            <person name="Keating K."/>
            <person name="Fields C.J."/>
        </authorList>
    </citation>
    <scope>NUCLEOTIDE SEQUENCE</scope>
    <source>
        <strain evidence="2">Niue_2</strain>
        <tissue evidence="2">Leaf</tissue>
    </source>
</reference>
<organism evidence="2 3">
    <name type="scientific">Colocasia esculenta</name>
    <name type="common">Wild taro</name>
    <name type="synonym">Arum esculentum</name>
    <dbReference type="NCBI Taxonomy" id="4460"/>
    <lineage>
        <taxon>Eukaryota</taxon>
        <taxon>Viridiplantae</taxon>
        <taxon>Streptophyta</taxon>
        <taxon>Embryophyta</taxon>
        <taxon>Tracheophyta</taxon>
        <taxon>Spermatophyta</taxon>
        <taxon>Magnoliopsida</taxon>
        <taxon>Liliopsida</taxon>
        <taxon>Araceae</taxon>
        <taxon>Aroideae</taxon>
        <taxon>Colocasieae</taxon>
        <taxon>Colocasia</taxon>
    </lineage>
</organism>
<dbReference type="AlphaFoldDB" id="A0A843TZ53"/>
<gene>
    <name evidence="2" type="ORF">Taro_007210</name>
</gene>
<keyword evidence="3" id="KW-1185">Reference proteome</keyword>
<evidence type="ECO:0000256" key="1">
    <source>
        <dbReference type="SAM" id="MobiDB-lite"/>
    </source>
</evidence>